<dbReference type="AlphaFoldDB" id="A0A8T4IQ17"/>
<organism evidence="3 4">
    <name type="scientific">Streptomyces daliensis</name>
    <dbReference type="NCBI Taxonomy" id="299421"/>
    <lineage>
        <taxon>Bacteria</taxon>
        <taxon>Bacillati</taxon>
        <taxon>Actinomycetota</taxon>
        <taxon>Actinomycetes</taxon>
        <taxon>Kitasatosporales</taxon>
        <taxon>Streptomycetaceae</taxon>
        <taxon>Streptomyces</taxon>
    </lineage>
</organism>
<feature type="transmembrane region" description="Helical" evidence="2">
    <location>
        <begin position="73"/>
        <end position="93"/>
    </location>
</feature>
<evidence type="ECO:0000256" key="2">
    <source>
        <dbReference type="SAM" id="Phobius"/>
    </source>
</evidence>
<name>A0A8T4IQ17_9ACTN</name>
<sequence length="171" mass="16800">MLTTTVCAALSAAGLAVAFLTAFRRRYAAATRIAAFSLLPVGLAMAGLVGLAGKIGKAVGTWASDLVLKPTVWAGFGVLAFAVVLYVIARLAGGSRATRKERRAAARASGAGSVAPSAGAPALGGSRAPAPGTTAQAAPARGAGKPAGRSASAGDGEDFSDIEAILKKHGI</sequence>
<feature type="compositionally biased region" description="Low complexity" evidence="1">
    <location>
        <begin position="106"/>
        <end position="154"/>
    </location>
</feature>
<keyword evidence="2" id="KW-1133">Transmembrane helix</keyword>
<keyword evidence="4" id="KW-1185">Reference proteome</keyword>
<keyword evidence="2" id="KW-0812">Transmembrane</keyword>
<protein>
    <recommendedName>
        <fullName evidence="5">Cellulose synthase</fullName>
    </recommendedName>
</protein>
<keyword evidence="2" id="KW-0472">Membrane</keyword>
<dbReference type="Proteomes" id="UP000675554">
    <property type="component" value="Unassembled WGS sequence"/>
</dbReference>
<feature type="transmembrane region" description="Helical" evidence="2">
    <location>
        <begin position="35"/>
        <end position="53"/>
    </location>
</feature>
<evidence type="ECO:0000256" key="1">
    <source>
        <dbReference type="SAM" id="MobiDB-lite"/>
    </source>
</evidence>
<proteinExistence type="predicted"/>
<gene>
    <name evidence="3" type="ORF">KDA82_15615</name>
</gene>
<evidence type="ECO:0000313" key="4">
    <source>
        <dbReference type="Proteomes" id="UP000675554"/>
    </source>
</evidence>
<dbReference type="EMBL" id="JAGSMN010000340">
    <property type="protein sequence ID" value="MBR7674416.1"/>
    <property type="molecule type" value="Genomic_DNA"/>
</dbReference>
<evidence type="ECO:0000313" key="3">
    <source>
        <dbReference type="EMBL" id="MBR7674416.1"/>
    </source>
</evidence>
<comment type="caution">
    <text evidence="3">The sequence shown here is derived from an EMBL/GenBank/DDBJ whole genome shotgun (WGS) entry which is preliminary data.</text>
</comment>
<evidence type="ECO:0008006" key="5">
    <source>
        <dbReference type="Google" id="ProtNLM"/>
    </source>
</evidence>
<feature type="region of interest" description="Disordered" evidence="1">
    <location>
        <begin position="106"/>
        <end position="156"/>
    </location>
</feature>
<feature type="transmembrane region" description="Helical" evidence="2">
    <location>
        <begin position="6"/>
        <end position="23"/>
    </location>
</feature>
<accession>A0A8T4IQ17</accession>
<reference evidence="3" key="1">
    <citation type="submission" date="2021-04" db="EMBL/GenBank/DDBJ databases">
        <title>Sequencing of actinobacteria type strains.</title>
        <authorList>
            <person name="Nguyen G.-S."/>
            <person name="Wentzel A."/>
        </authorList>
    </citation>
    <scope>NUCLEOTIDE SEQUENCE</scope>
    <source>
        <strain evidence="3">DSM 42095</strain>
    </source>
</reference>